<dbReference type="Pfam" id="PF04300">
    <property type="entry name" value="FBA"/>
    <property type="match status" value="1"/>
</dbReference>
<reference evidence="2" key="1">
    <citation type="thesis" date="2020" institute="ProQuest LLC" country="789 East Eisenhower Parkway, Ann Arbor, MI, USA">
        <title>Comparative Genomics and Chromosome Evolution.</title>
        <authorList>
            <person name="Mudd A.B."/>
        </authorList>
    </citation>
    <scope>NUCLEOTIDE SEQUENCE</scope>
    <source>
        <strain evidence="2">237g6f4</strain>
        <tissue evidence="2">Blood</tissue>
    </source>
</reference>
<dbReference type="InterPro" id="IPR007397">
    <property type="entry name" value="F-box-assoc_dom"/>
</dbReference>
<dbReference type="EMBL" id="WNYA01000006">
    <property type="protein sequence ID" value="KAG8568448.1"/>
    <property type="molecule type" value="Genomic_DNA"/>
</dbReference>
<dbReference type="PROSITE" id="PS51114">
    <property type="entry name" value="FBA"/>
    <property type="match status" value="1"/>
</dbReference>
<evidence type="ECO:0000313" key="2">
    <source>
        <dbReference type="EMBL" id="KAG8568448.1"/>
    </source>
</evidence>
<dbReference type="GO" id="GO:0036503">
    <property type="term" value="P:ERAD pathway"/>
    <property type="evidence" value="ECO:0007669"/>
    <property type="project" value="TreeGrafter"/>
</dbReference>
<evidence type="ECO:0000259" key="1">
    <source>
        <dbReference type="PROSITE" id="PS51114"/>
    </source>
</evidence>
<organism evidence="2 3">
    <name type="scientific">Engystomops pustulosus</name>
    <name type="common">Tungara frog</name>
    <name type="synonym">Physalaemus pustulosus</name>
    <dbReference type="NCBI Taxonomy" id="76066"/>
    <lineage>
        <taxon>Eukaryota</taxon>
        <taxon>Metazoa</taxon>
        <taxon>Chordata</taxon>
        <taxon>Craniata</taxon>
        <taxon>Vertebrata</taxon>
        <taxon>Euteleostomi</taxon>
        <taxon>Amphibia</taxon>
        <taxon>Batrachia</taxon>
        <taxon>Anura</taxon>
        <taxon>Neobatrachia</taxon>
        <taxon>Hyloidea</taxon>
        <taxon>Leptodactylidae</taxon>
        <taxon>Leiuperinae</taxon>
        <taxon>Engystomops</taxon>
    </lineage>
</organism>
<dbReference type="InterPro" id="IPR039752">
    <property type="entry name" value="F-box_only"/>
</dbReference>
<dbReference type="SMART" id="SM01198">
    <property type="entry name" value="FBA"/>
    <property type="match status" value="1"/>
</dbReference>
<dbReference type="PANTHER" id="PTHR12125:SF11">
    <property type="entry name" value="F-BOX ONLY PROTEIN 2"/>
    <property type="match status" value="1"/>
</dbReference>
<dbReference type="Proteomes" id="UP000824782">
    <property type="component" value="Unassembled WGS sequence"/>
</dbReference>
<comment type="caution">
    <text evidence="2">The sequence shown here is derived from an EMBL/GenBank/DDBJ whole genome shotgun (WGS) entry which is preliminary data.</text>
</comment>
<dbReference type="GO" id="GO:0019005">
    <property type="term" value="C:SCF ubiquitin ligase complex"/>
    <property type="evidence" value="ECO:0007669"/>
    <property type="project" value="TreeGrafter"/>
</dbReference>
<dbReference type="PANTHER" id="PTHR12125">
    <property type="entry name" value="F-BOX ONLY PROTEIN 6-LIKE PROTEIN"/>
    <property type="match status" value="1"/>
</dbReference>
<dbReference type="GO" id="GO:0006516">
    <property type="term" value="P:glycoprotein catabolic process"/>
    <property type="evidence" value="ECO:0007669"/>
    <property type="project" value="TreeGrafter"/>
</dbReference>
<name>A0AAV7B7Q3_ENGPU</name>
<keyword evidence="3" id="KW-1185">Reference proteome</keyword>
<dbReference type="InterPro" id="IPR008979">
    <property type="entry name" value="Galactose-bd-like_sf"/>
</dbReference>
<accession>A0AAV7B7Q3</accession>
<dbReference type="FunFam" id="2.60.120.260:FF:000012">
    <property type="entry name" value="F-box only protein 2"/>
    <property type="match status" value="1"/>
</dbReference>
<gene>
    <name evidence="2" type="ORF">GDO81_014005</name>
</gene>
<protein>
    <recommendedName>
        <fullName evidence="1">FBA domain-containing protein</fullName>
    </recommendedName>
</protein>
<dbReference type="SUPFAM" id="SSF49785">
    <property type="entry name" value="Galactose-binding domain-like"/>
    <property type="match status" value="1"/>
</dbReference>
<evidence type="ECO:0000313" key="3">
    <source>
        <dbReference type="Proteomes" id="UP000824782"/>
    </source>
</evidence>
<proteinExistence type="predicted"/>
<sequence length="169" mass="19124">MLKNLIKNPSGEEGLNNWQDVVNGGDGWVVKSDFEHPKYPYPMKFFIASFQQCSKTQVIDLLKAGYTKEVLDAQPNIAVSDWYATRADCESSYELQVQLLSETREVIGEFSIKYKILSKDGANWNQVSHTFKKYGPGVRFVKFTHGGKDSRNWKGSYGIQVSNSSVIIN</sequence>
<dbReference type="GO" id="GO:0005737">
    <property type="term" value="C:cytoplasm"/>
    <property type="evidence" value="ECO:0007669"/>
    <property type="project" value="TreeGrafter"/>
</dbReference>
<dbReference type="GO" id="GO:0031146">
    <property type="term" value="P:SCF-dependent proteasomal ubiquitin-dependent protein catabolic process"/>
    <property type="evidence" value="ECO:0007669"/>
    <property type="project" value="TreeGrafter"/>
</dbReference>
<feature type="domain" description="FBA" evidence="1">
    <location>
        <begin position="1"/>
        <end position="169"/>
    </location>
</feature>
<dbReference type="AlphaFoldDB" id="A0AAV7B7Q3"/>
<dbReference type="Gene3D" id="2.60.120.260">
    <property type="entry name" value="Galactose-binding domain-like"/>
    <property type="match status" value="1"/>
</dbReference>
<dbReference type="GO" id="GO:0061630">
    <property type="term" value="F:ubiquitin protein ligase activity"/>
    <property type="evidence" value="ECO:0007669"/>
    <property type="project" value="TreeGrafter"/>
</dbReference>